<dbReference type="EMBL" id="JAUEPN010000007">
    <property type="protein sequence ID" value="KAK3292283.1"/>
    <property type="molecule type" value="Genomic_DNA"/>
</dbReference>
<dbReference type="GO" id="GO:0070860">
    <property type="term" value="C:RNA polymerase I core factor complex"/>
    <property type="evidence" value="ECO:0007669"/>
    <property type="project" value="TreeGrafter"/>
</dbReference>
<dbReference type="PANTHER" id="PTHR28244:SF1">
    <property type="entry name" value="RNA POLYMERASE I-SPECIFIC TRANSCRIPTION INITIATION FACTOR RRN11"/>
    <property type="match status" value="1"/>
</dbReference>
<evidence type="ECO:0000256" key="1">
    <source>
        <dbReference type="SAM" id="MobiDB-lite"/>
    </source>
</evidence>
<protein>
    <submittedName>
        <fullName evidence="2">Uncharacterized protein</fullName>
    </submittedName>
</protein>
<dbReference type="GO" id="GO:0001164">
    <property type="term" value="F:RNA polymerase I core promoter sequence-specific DNA binding"/>
    <property type="evidence" value="ECO:0007669"/>
    <property type="project" value="TreeGrafter"/>
</dbReference>
<dbReference type="RefSeq" id="XP_062655797.1">
    <property type="nucleotide sequence ID" value="XM_062807703.1"/>
</dbReference>
<organism evidence="2 3">
    <name type="scientific">Chaetomium fimeti</name>
    <dbReference type="NCBI Taxonomy" id="1854472"/>
    <lineage>
        <taxon>Eukaryota</taxon>
        <taxon>Fungi</taxon>
        <taxon>Dikarya</taxon>
        <taxon>Ascomycota</taxon>
        <taxon>Pezizomycotina</taxon>
        <taxon>Sordariomycetes</taxon>
        <taxon>Sordariomycetidae</taxon>
        <taxon>Sordariales</taxon>
        <taxon>Chaetomiaceae</taxon>
        <taxon>Chaetomium</taxon>
    </lineage>
</organism>
<feature type="compositionally biased region" description="Acidic residues" evidence="1">
    <location>
        <begin position="248"/>
        <end position="261"/>
    </location>
</feature>
<dbReference type="InterPro" id="IPR053029">
    <property type="entry name" value="RNA_pol_I-specific_init_factor"/>
</dbReference>
<evidence type="ECO:0000313" key="3">
    <source>
        <dbReference type="Proteomes" id="UP001278766"/>
    </source>
</evidence>
<feature type="region of interest" description="Disordered" evidence="1">
    <location>
        <begin position="446"/>
        <end position="465"/>
    </location>
</feature>
<feature type="compositionally biased region" description="Low complexity" evidence="1">
    <location>
        <begin position="68"/>
        <end position="77"/>
    </location>
</feature>
<dbReference type="GeneID" id="87844651"/>
<reference evidence="2" key="2">
    <citation type="submission" date="2023-06" db="EMBL/GenBank/DDBJ databases">
        <authorList>
            <consortium name="Lawrence Berkeley National Laboratory"/>
            <person name="Haridas S."/>
            <person name="Hensen N."/>
            <person name="Bonometti L."/>
            <person name="Westerberg I."/>
            <person name="Brannstrom I.O."/>
            <person name="Guillou S."/>
            <person name="Cros-Aarteil S."/>
            <person name="Calhoun S."/>
            <person name="Kuo A."/>
            <person name="Mondo S."/>
            <person name="Pangilinan J."/>
            <person name="Riley R."/>
            <person name="Labutti K."/>
            <person name="Andreopoulos B."/>
            <person name="Lipzen A."/>
            <person name="Chen C."/>
            <person name="Yanf M."/>
            <person name="Daum C."/>
            <person name="Ng V."/>
            <person name="Clum A."/>
            <person name="Steindorff A."/>
            <person name="Ohm R."/>
            <person name="Martin F."/>
            <person name="Silar P."/>
            <person name="Natvig D."/>
            <person name="Lalanne C."/>
            <person name="Gautier V."/>
            <person name="Ament-Velasquez S.L."/>
            <person name="Kruys A."/>
            <person name="Hutchinson M.I."/>
            <person name="Powell A.J."/>
            <person name="Barry K."/>
            <person name="Miller A.N."/>
            <person name="Grigoriev I.V."/>
            <person name="Debuchy R."/>
            <person name="Gladieux P."/>
            <person name="Thoren M.H."/>
            <person name="Johannesson H."/>
        </authorList>
    </citation>
    <scope>NUCLEOTIDE SEQUENCE</scope>
    <source>
        <strain evidence="2">CBS 168.71</strain>
    </source>
</reference>
<proteinExistence type="predicted"/>
<gene>
    <name evidence="2" type="ORF">B0H64DRAFT_466997</name>
</gene>
<reference evidence="2" key="1">
    <citation type="journal article" date="2023" name="Mol. Phylogenet. Evol.">
        <title>Genome-scale phylogeny and comparative genomics of the fungal order Sordariales.</title>
        <authorList>
            <person name="Hensen N."/>
            <person name="Bonometti L."/>
            <person name="Westerberg I."/>
            <person name="Brannstrom I.O."/>
            <person name="Guillou S."/>
            <person name="Cros-Aarteil S."/>
            <person name="Calhoun S."/>
            <person name="Haridas S."/>
            <person name="Kuo A."/>
            <person name="Mondo S."/>
            <person name="Pangilinan J."/>
            <person name="Riley R."/>
            <person name="LaButti K."/>
            <person name="Andreopoulos B."/>
            <person name="Lipzen A."/>
            <person name="Chen C."/>
            <person name="Yan M."/>
            <person name="Daum C."/>
            <person name="Ng V."/>
            <person name="Clum A."/>
            <person name="Steindorff A."/>
            <person name="Ohm R.A."/>
            <person name="Martin F."/>
            <person name="Silar P."/>
            <person name="Natvig D.O."/>
            <person name="Lalanne C."/>
            <person name="Gautier V."/>
            <person name="Ament-Velasquez S.L."/>
            <person name="Kruys A."/>
            <person name="Hutchinson M.I."/>
            <person name="Powell A.J."/>
            <person name="Barry K."/>
            <person name="Miller A.N."/>
            <person name="Grigoriev I.V."/>
            <person name="Debuchy R."/>
            <person name="Gladieux P."/>
            <person name="Hiltunen Thoren M."/>
            <person name="Johannesson H."/>
        </authorList>
    </citation>
    <scope>NUCLEOTIDE SEQUENCE</scope>
    <source>
        <strain evidence="2">CBS 168.71</strain>
    </source>
</reference>
<feature type="region of interest" description="Disordered" evidence="1">
    <location>
        <begin position="225"/>
        <end position="280"/>
    </location>
</feature>
<feature type="compositionally biased region" description="Low complexity" evidence="1">
    <location>
        <begin position="127"/>
        <end position="136"/>
    </location>
</feature>
<dbReference type="PANTHER" id="PTHR28244">
    <property type="entry name" value="RNA POLYMERASE I-SPECIFIC TRANSCRIPTION INITIATION FACTOR RRN11"/>
    <property type="match status" value="1"/>
</dbReference>
<sequence>MNSPPTSTPHRKRKRAPSEAVINPLSHSPDTLRQFVLAGYPADKPLPSRAHPGFPHRGTSRPARKQLPTTTTTTAASSDDDDDDDDPTAAAAAAFRSTPASDADDDATATEGGWRTTDAETTDPESEPTTTTSSGNRRSRTRSRRGKHGNDTSTATTDRGARAYRARLGCLAAVVRRCLAEGDVARARRAFGLLVRARVYGRRVDLRRERFWEMGAEVLVREGEVGGGGRGGRVSRVRRGVGGRESDQGEGDGDEDGDGEGDWGQVVEGEGDGDGNVEDEEVKVERLARLKAYYEYLIQQYPYSKQHAGSAHNVLDFQVALFSAEMEAAHAANKRGLAKLQRGDSWEEEGSMDVDEPIEYGLEGMGEGELGGEQFETEPHLRGLSRRELKLREKENDVRLEALRRMTDIAQRMDTVMETIPFSRDHELLRLRAMVALYIGDLFMRPAPRSSSEDREGRRARADQRVKAKGLLSQIKSTGGLRDHDERLLATLDSDDEDDLEDADRSVLPMFSSMQV</sequence>
<feature type="compositionally biased region" description="Acidic residues" evidence="1">
    <location>
        <begin position="269"/>
        <end position="280"/>
    </location>
</feature>
<feature type="compositionally biased region" description="Acidic residues" evidence="1">
    <location>
        <begin position="78"/>
        <end position="87"/>
    </location>
</feature>
<comment type="caution">
    <text evidence="2">The sequence shown here is derived from an EMBL/GenBank/DDBJ whole genome shotgun (WGS) entry which is preliminary data.</text>
</comment>
<dbReference type="GO" id="GO:0017025">
    <property type="term" value="F:TBP-class protein binding"/>
    <property type="evidence" value="ECO:0007669"/>
    <property type="project" value="TreeGrafter"/>
</dbReference>
<feature type="compositionally biased region" description="Basic residues" evidence="1">
    <location>
        <begin position="137"/>
        <end position="147"/>
    </location>
</feature>
<dbReference type="Proteomes" id="UP001278766">
    <property type="component" value="Unassembled WGS sequence"/>
</dbReference>
<name>A0AAE0H975_9PEZI</name>
<feature type="compositionally biased region" description="Basic and acidic residues" evidence="1">
    <location>
        <begin position="451"/>
        <end position="465"/>
    </location>
</feature>
<feature type="region of interest" description="Disordered" evidence="1">
    <location>
        <begin position="1"/>
        <end position="159"/>
    </location>
</feature>
<accession>A0AAE0H975</accession>
<evidence type="ECO:0000313" key="2">
    <source>
        <dbReference type="EMBL" id="KAK3292283.1"/>
    </source>
</evidence>
<feature type="compositionally biased region" description="Low complexity" evidence="1">
    <location>
        <begin position="88"/>
        <end position="101"/>
    </location>
</feature>
<keyword evidence="3" id="KW-1185">Reference proteome</keyword>
<dbReference type="AlphaFoldDB" id="A0AAE0H975"/>
<dbReference type="GO" id="GO:0042790">
    <property type="term" value="P:nucleolar large rRNA transcription by RNA polymerase I"/>
    <property type="evidence" value="ECO:0007669"/>
    <property type="project" value="TreeGrafter"/>
</dbReference>